<feature type="region of interest" description="Disordered" evidence="1">
    <location>
        <begin position="1"/>
        <end position="34"/>
    </location>
</feature>
<proteinExistence type="predicted"/>
<protein>
    <submittedName>
        <fullName evidence="2">Uncharacterized protein</fullName>
    </submittedName>
</protein>
<reference evidence="3" key="1">
    <citation type="submission" date="2018-09" db="EMBL/GenBank/DDBJ databases">
        <authorList>
            <person name="Zhu H."/>
        </authorList>
    </citation>
    <scope>NUCLEOTIDE SEQUENCE [LARGE SCALE GENOMIC DNA]</scope>
    <source>
        <strain evidence="3">K1R23-30</strain>
    </source>
</reference>
<keyword evidence="3" id="KW-1185">Reference proteome</keyword>
<feature type="compositionally biased region" description="Basic and acidic residues" evidence="1">
    <location>
        <begin position="9"/>
        <end position="20"/>
    </location>
</feature>
<dbReference type="Proteomes" id="UP000265955">
    <property type="component" value="Unassembled WGS sequence"/>
</dbReference>
<gene>
    <name evidence="2" type="ORF">D3871_26325</name>
</gene>
<sequence>MQPISPLKEGSDDLQEKPDSTAKVLHLSDDMSPNHPRSRLIDALLSALHSIKSAADSLMNGVNSGIRY</sequence>
<name>A0A3A3FFP7_9BURK</name>
<evidence type="ECO:0000313" key="3">
    <source>
        <dbReference type="Proteomes" id="UP000265955"/>
    </source>
</evidence>
<evidence type="ECO:0000256" key="1">
    <source>
        <dbReference type="SAM" id="MobiDB-lite"/>
    </source>
</evidence>
<dbReference type="EMBL" id="QYUO01000003">
    <property type="protein sequence ID" value="RJF92161.1"/>
    <property type="molecule type" value="Genomic_DNA"/>
</dbReference>
<comment type="caution">
    <text evidence="2">The sequence shown here is derived from an EMBL/GenBank/DDBJ whole genome shotgun (WGS) entry which is preliminary data.</text>
</comment>
<organism evidence="2 3">
    <name type="scientific">Noviherbaspirillum saxi</name>
    <dbReference type="NCBI Taxonomy" id="2320863"/>
    <lineage>
        <taxon>Bacteria</taxon>
        <taxon>Pseudomonadati</taxon>
        <taxon>Pseudomonadota</taxon>
        <taxon>Betaproteobacteria</taxon>
        <taxon>Burkholderiales</taxon>
        <taxon>Oxalobacteraceae</taxon>
        <taxon>Noviherbaspirillum</taxon>
    </lineage>
</organism>
<evidence type="ECO:0000313" key="2">
    <source>
        <dbReference type="EMBL" id="RJF92161.1"/>
    </source>
</evidence>
<dbReference type="AlphaFoldDB" id="A0A3A3FFP7"/>
<accession>A0A3A3FFP7</accession>